<dbReference type="Pfam" id="PF13306">
    <property type="entry name" value="LRR_5"/>
    <property type="match status" value="2"/>
</dbReference>
<dbReference type="Proteomes" id="UP000766246">
    <property type="component" value="Unassembled WGS sequence"/>
</dbReference>
<dbReference type="Gene3D" id="2.60.40.1080">
    <property type="match status" value="1"/>
</dbReference>
<keyword evidence="2" id="KW-0732">Signal</keyword>
<dbReference type="PANTHER" id="PTHR45661:SF3">
    <property type="entry name" value="IG-LIKE DOMAIN-CONTAINING PROTEIN"/>
    <property type="match status" value="1"/>
</dbReference>
<accession>A0A927UA80</accession>
<organism evidence="3 4">
    <name type="scientific">Pseudobutyrivibrio ruminis</name>
    <dbReference type="NCBI Taxonomy" id="46206"/>
    <lineage>
        <taxon>Bacteria</taxon>
        <taxon>Bacillati</taxon>
        <taxon>Bacillota</taxon>
        <taxon>Clostridia</taxon>
        <taxon>Lachnospirales</taxon>
        <taxon>Lachnospiraceae</taxon>
        <taxon>Pseudobutyrivibrio</taxon>
    </lineage>
</organism>
<dbReference type="SUPFAM" id="SSF52058">
    <property type="entry name" value="L domain-like"/>
    <property type="match status" value="1"/>
</dbReference>
<reference evidence="3" key="1">
    <citation type="submission" date="2019-04" db="EMBL/GenBank/DDBJ databases">
        <title>Evolution of Biomass-Degrading Anaerobic Consortia Revealed by Metagenomics.</title>
        <authorList>
            <person name="Peng X."/>
        </authorList>
    </citation>
    <scope>NUCLEOTIDE SEQUENCE</scope>
    <source>
        <strain evidence="3">SIG311</strain>
    </source>
</reference>
<dbReference type="InterPro" id="IPR053139">
    <property type="entry name" value="Surface_bspA-like"/>
</dbReference>
<dbReference type="EMBL" id="SVER01000006">
    <property type="protein sequence ID" value="MBE5918835.1"/>
    <property type="molecule type" value="Genomic_DNA"/>
</dbReference>
<feature type="signal peptide" evidence="2">
    <location>
        <begin position="1"/>
        <end position="27"/>
    </location>
</feature>
<feature type="region of interest" description="Disordered" evidence="1">
    <location>
        <begin position="37"/>
        <end position="118"/>
    </location>
</feature>
<dbReference type="InterPro" id="IPR026906">
    <property type="entry name" value="LRR_5"/>
</dbReference>
<protein>
    <submittedName>
        <fullName evidence="3">Leucine-rich repeat domain-containing protein</fullName>
    </submittedName>
</protein>
<sequence length="1609" mass="175561">MKKRVRMLSLLLSACMMLNLAPLPVYASEAQAEVAVDESFSDVDTPAEEEEVQSEETNTENETPAEETDKEDFNNEADTEENQVVVEEPEVEELVGEGEEAPETPAEEPVTEKENESEYFEVTDGVLTLKSGVDKNKLPKKITLDLFAKTNAEITKIGADVFAGSSIMEITVPKTVSEFGVGAFKDCRSLTTFAFEDSTSAATVISEDMFSGCANLKWSGSSVYFAIPDSVTVIGKNAFSGCTALQGINIGSSVTTISDYAFNGCTNLVKLEGFGSSKVATIGEYAFSGTAIDDDERNVKFPSTLTKIKSNAFAKCEYIGIVDLSNTSLTSEGLDARCFADSHILGIKLPASYKTVPAGVFEDCKYLEQITIGSKEAGKGVEVIEPYAFKNCDRLKKVILENSVTTVKDFAFDNCTSLKTIEINQKDIESGLTSVKLTADSFPIYQGLEIYSYSGTGEEWAGTHKADGIVYKSKFTGMNVVTNGASLGNSLSANPGKNVSVGTKVTVKDTPASGYYLISMTHGPLPTGVDYTKRFVDSSKSFVVSSADIKNNEIVVNAAFAKLPNDVTFTFEDSKDANKVVRDGKEFSVTYDTANQIEQLLIRAKTNNGYGTVYSNPWLWNFATSDKSVVTVDANGKIKLLKKTSANKTVYVTATLKANTNIQLKLKVKVNGETKFKDVKGVEFPNRPYKFENGIDTDAGMPYIQTSKAWVEAGASNKLTRDFEVKVDAVDELDNSIESSFKWQSGDTAIAKVKSATTDCNENTIMICGVGETTITATSTVDANKSISFIVRVVDKTPYVADETITINAPATEIDSVGSIAKGIEFSLIQAYGGVIAKDHITVVKKNGSKWDDLSEYFVVEKYGDLKDNVQKMLIAVAEGTSYYNNNASYTNLYLKLSVDGDYYYVAFPKVTIANKKPAPSISKITGKINTFYTNDAPEQGEVVIKLKSPTGYAFDNSYKPVLESAETDTEENFSKNFKVLTTDDKDYTTLKIVQKQRILEPNTKNKVITTGYLKFKYNGYDACKLKITVPTGRTAPSLSLEKTSVTTHKYAKGQTYEISLLEKVKNKKEVVDIDDSFTSVEYTGNSSYYFNYNSLEPAIDKANDKLVVKLADEAPSTTAKACMLVENKYWTSPVSFNLTINVSSAKPSIAISDNSQINLNLANSTSNYVTFNVKSDFMDGAKATFDGFNTTNSGKARAEAEKIKVVYADGKITATVDSKNLPKYGTYTFKSAYEVPYTGSNTLPYSAFATVKVKIYETKPVISLKTTATTLNNTLVGVKDSNGNLEEIAKIPYTVKNSWAGANNSVNNGSYKITNVTSGNKKNHYDYSSVSAAPVSLSFVDGNLYVYLNKRLANTEKFKLSGITVDGVAAPDITLTVKVTNAKPVLTIKSNNKKINVLQAPTDAVTYTLALKNYNGQIDASKFMLTSEINNKATQSWNNDKNTFHFMLDEQEGNKCQLKANSKYIGKIKNQNYIYKGVYVFGNGSVKTDAVELSTKPIQTMPKVTQSSTKATVYIGNKAKTAKIIVTPKEGSTAKISNVVWSTKTNKTLQKAFANPVYDETTNALTIQIKNAALLKKKTTYTLTYNIVCEGQLEGSTGTEFTVKVLVK</sequence>
<dbReference type="PANTHER" id="PTHR45661">
    <property type="entry name" value="SURFACE ANTIGEN"/>
    <property type="match status" value="1"/>
</dbReference>
<evidence type="ECO:0000256" key="1">
    <source>
        <dbReference type="SAM" id="MobiDB-lite"/>
    </source>
</evidence>
<dbReference type="Gene3D" id="3.80.10.10">
    <property type="entry name" value="Ribonuclease Inhibitor"/>
    <property type="match status" value="3"/>
</dbReference>
<name>A0A927UA80_9FIRM</name>
<comment type="caution">
    <text evidence="3">The sequence shown here is derived from an EMBL/GenBank/DDBJ whole genome shotgun (WGS) entry which is preliminary data.</text>
</comment>
<gene>
    <name evidence="3" type="ORF">E7272_03230</name>
</gene>
<proteinExistence type="predicted"/>
<feature type="chain" id="PRO_5037254679" evidence="2">
    <location>
        <begin position="28"/>
        <end position="1609"/>
    </location>
</feature>
<dbReference type="InterPro" id="IPR032675">
    <property type="entry name" value="LRR_dom_sf"/>
</dbReference>
<feature type="compositionally biased region" description="Acidic residues" evidence="1">
    <location>
        <begin position="37"/>
        <end position="106"/>
    </location>
</feature>
<evidence type="ECO:0000256" key="2">
    <source>
        <dbReference type="SAM" id="SignalP"/>
    </source>
</evidence>
<evidence type="ECO:0000313" key="4">
    <source>
        <dbReference type="Proteomes" id="UP000766246"/>
    </source>
</evidence>
<evidence type="ECO:0000313" key="3">
    <source>
        <dbReference type="EMBL" id="MBE5918835.1"/>
    </source>
</evidence>